<dbReference type="Pfam" id="PF00132">
    <property type="entry name" value="Hexapep"/>
    <property type="match status" value="1"/>
</dbReference>
<evidence type="ECO:0000313" key="1">
    <source>
        <dbReference type="EMBL" id="AJR05049.1"/>
    </source>
</evidence>
<dbReference type="HOGENOM" id="CLU_051638_7_3_6"/>
<dbReference type="Gene3D" id="2.160.10.10">
    <property type="entry name" value="Hexapeptide repeat proteins"/>
    <property type="match status" value="1"/>
</dbReference>
<dbReference type="CDD" id="cd04647">
    <property type="entry name" value="LbH_MAT_like"/>
    <property type="match status" value="1"/>
</dbReference>
<dbReference type="SUPFAM" id="SSF51161">
    <property type="entry name" value="Trimeric LpxA-like enzymes"/>
    <property type="match status" value="1"/>
</dbReference>
<dbReference type="InterPro" id="IPR011004">
    <property type="entry name" value="Trimer_LpxA-like_sf"/>
</dbReference>
<dbReference type="InterPro" id="IPR051159">
    <property type="entry name" value="Hexapeptide_acetyltransf"/>
</dbReference>
<organism evidence="1 2">
    <name type="scientific">Photobacterium gaetbulicola Gung47</name>
    <dbReference type="NCBI Taxonomy" id="658445"/>
    <lineage>
        <taxon>Bacteria</taxon>
        <taxon>Pseudomonadati</taxon>
        <taxon>Pseudomonadota</taxon>
        <taxon>Gammaproteobacteria</taxon>
        <taxon>Vibrionales</taxon>
        <taxon>Vibrionaceae</taxon>
        <taxon>Photobacterium</taxon>
    </lineage>
</organism>
<dbReference type="Proteomes" id="UP000032303">
    <property type="component" value="Chromosome 1"/>
</dbReference>
<gene>
    <name evidence="1" type="ORF">H744_1c0016</name>
</gene>
<dbReference type="PANTHER" id="PTHR23416">
    <property type="entry name" value="SIALIC ACID SYNTHASE-RELATED"/>
    <property type="match status" value="1"/>
</dbReference>
<keyword evidence="2" id="KW-1185">Reference proteome</keyword>
<dbReference type="EMBL" id="CP005973">
    <property type="protein sequence ID" value="AJR05049.1"/>
    <property type="molecule type" value="Genomic_DNA"/>
</dbReference>
<protein>
    <submittedName>
        <fullName evidence="1">Putative galactoside O-acetyltransferase</fullName>
    </submittedName>
</protein>
<dbReference type="PATRIC" id="fig|658445.3.peg.22"/>
<dbReference type="AlphaFoldDB" id="A0A0C5WIQ7"/>
<dbReference type="KEGG" id="pgb:H744_1c0016"/>
<accession>A0A0C5WIQ7</accession>
<dbReference type="STRING" id="658445.H744_1c0016"/>
<name>A0A0C5WIQ7_9GAMM</name>
<dbReference type="InterPro" id="IPR001451">
    <property type="entry name" value="Hexapep"/>
</dbReference>
<evidence type="ECO:0000313" key="2">
    <source>
        <dbReference type="Proteomes" id="UP000032303"/>
    </source>
</evidence>
<sequence>MSVQQRFGGELSEEEFKKFTLYTTQSNNFEDDNTRAQILGFQNEGVRIAPGAIVRIGDNQIAKNSYIGLYSYINGDVSIGENVLIGPHVSIVASNHLFDPASGHFSDRTCLEKGKVIIEDGVWLTSGVVITPGVTVGKSALVCANAVVTRDVAPHAIVAGSPAKQIGEINPQSGEYIWYNKEV</sequence>
<dbReference type="OrthoDB" id="9800846at2"/>
<proteinExistence type="predicted"/>
<keyword evidence="1" id="KW-0808">Transferase</keyword>
<dbReference type="GO" id="GO:0016740">
    <property type="term" value="F:transferase activity"/>
    <property type="evidence" value="ECO:0007669"/>
    <property type="project" value="UniProtKB-KW"/>
</dbReference>
<reference evidence="1 2" key="1">
    <citation type="submission" date="2013-05" db="EMBL/GenBank/DDBJ databases">
        <title>Complete genome sequence of the lipase-producing bacterium Photobacterium gaetbulicola Gung47.</title>
        <authorList>
            <person name="Kim Y.-O."/>
        </authorList>
    </citation>
    <scope>NUCLEOTIDE SEQUENCE [LARGE SCALE GENOMIC DNA]</scope>
    <source>
        <strain evidence="1 2">Gung47</strain>
    </source>
</reference>